<proteinExistence type="predicted"/>
<dbReference type="Proteomes" id="UP001152797">
    <property type="component" value="Unassembled WGS sequence"/>
</dbReference>
<dbReference type="EMBL" id="CAMXCT020003557">
    <property type="protein sequence ID" value="CAL1158455.1"/>
    <property type="molecule type" value="Genomic_DNA"/>
</dbReference>
<dbReference type="OrthoDB" id="439057at2759"/>
<organism evidence="1">
    <name type="scientific">Cladocopium goreaui</name>
    <dbReference type="NCBI Taxonomy" id="2562237"/>
    <lineage>
        <taxon>Eukaryota</taxon>
        <taxon>Sar</taxon>
        <taxon>Alveolata</taxon>
        <taxon>Dinophyceae</taxon>
        <taxon>Suessiales</taxon>
        <taxon>Symbiodiniaceae</taxon>
        <taxon>Cladocopium</taxon>
    </lineage>
</organism>
<evidence type="ECO:0000313" key="2">
    <source>
        <dbReference type="EMBL" id="CAL4792392.1"/>
    </source>
</evidence>
<evidence type="ECO:0000313" key="3">
    <source>
        <dbReference type="Proteomes" id="UP001152797"/>
    </source>
</evidence>
<dbReference type="SUPFAM" id="SSF56672">
    <property type="entry name" value="DNA/RNA polymerases"/>
    <property type="match status" value="2"/>
</dbReference>
<accession>A0A9P1G8P3</accession>
<reference evidence="1" key="1">
    <citation type="submission" date="2022-10" db="EMBL/GenBank/DDBJ databases">
        <authorList>
            <person name="Chen Y."/>
            <person name="Dougan E. K."/>
            <person name="Chan C."/>
            <person name="Rhodes N."/>
            <person name="Thang M."/>
        </authorList>
    </citation>
    <scope>NUCLEOTIDE SEQUENCE</scope>
</reference>
<sequence>MSTPTEEELFKSVESELKFLMDEASVSRDIQKLVYSKGFTSVRVFAGIEESKGEVRKMLASLLPLDYAASAENCKHMALLLSTWDAARLQLSIHEKNKADSKLGVQARLVQSTEQASMTAAVEPWHGRLSDSELPSKSLLAAKLEQVEENAPYPEDLRDVTSVEDAATEAYDAIIDPASSVLKIKPGRTMTTPPKTPEELRRRHRRIGLAWEMVRSKHMNRSWLPERCTDAFRKLSDHVLGPRVADLRSGDGRAPAWSLVLQYEAELRKHAYKFVRDAEAADLASALTMACKAPDIMNNFFIVPFTMQVRAPALEVESVVVRGRPAPMRTFASVAANSTHITSVPKCSVQMNDYRLMKCPCVLQLQAAMNRVCALVDRMLCTCREGRDPWAKEALGILSREGVATWAEEARKCPLSEGVDPIPLVANRQPPLHRLQKGPGFRAGAKNRKHLQMRMKMAFKNRSWAQACGPLAARMLGKHKSFTDGLGLCSPGRWAPQRRLCARECASLGFAEQLGKEYTKLLNQNLDVRQVALQLALGRLEKSPFCDELVQEGRELLFCALEQEQAGRATFLLGCARGAVENQRWRKYEEEECDWRCDRENYVSARDHAAVVQRQFEEEEKLGAMLQLDFAEAQARFGEQLAVASLGAIEKKNGTFRVVHDGTHGVGINPGIKIRDQLKSPCAGDIKAVMQELPGCYFGLTGDVARAHRLVKVAEVDWGLMACKTGTSSRIWVNRVGSFGISSAAYHWSRLMSGVGRAVYYALGKSELFLLVYVDDLLWMVREAKGLELIVMSIFYLEVLGLPFAWKKFKGGIDVEWVGFQLCLKGARLGLSELRAQWLINWLTATAQRGTVKIADLASVVGRLSFGLTALVHLRPFLGPIYAWVAAMNGFGECKVPKALVLIFRFLAAALDGSGRLAKVGSKRGHVRELFRTDAKAEGNQIWLGGWALGHSDTKRCRWFSEQLDHTNAPWLFAAGECYRQIASLELLATLAAVVTFGIPECIRGSVSCSAGTDNLGNTMVVARLLTTKFPLACFLMELALQLQRQEADLELFWLPRLQNEEADALTNQCYIAFDPAKRCRFDVAKFEGIVLNQVLAAGGDRALLVTSWLQRFAAGSLAIRGSCVYHRYNMALAAKGMPAQKQILTNIVAQIWHISEGSEQHLFSESEQGQLQGSLAQALDTLGFPCSCEIPIHQPFLLDIWRALTRATFDMDKDLPKLLTEGVPTGILSSIPASGVWDAVEDCDTELDNELFVHLVPWRSAADNVELARELFMKDVSAGFAYILPGGAAEAVQKWGSNVAAGRLGVVQAPGRKPRLIGDGGISGANRACIIPEKARLPGLSSVQRFLSESGSGSAWVALSFDVASAHKLIRVKPEEQGLGCFALGNDFFVYRSCYFGAKYSAYWWSRVGAWLVRMLHRFLWISHACFLYVDDGLVLVPKDVAPLLAPACLAFLTALGVPLSWKKVKLGDELVWIGWRFCFSSGYIQLTDDKSQKILEALSPFCTIGQKVDRKAVERLIGLLLWYSGGAVQLCDNAAVAASTQKMLSLKAPLAFVLQAISYHAVAHGVQLTSAHCAGERNGWADDLSRGKVRQVRRAPYLPVGTGLPRPPARLCLPSVRKSAVVGTTDSKDDPIEARARADTLPVRLASGKLGEDQERARLAGIWADFARTLASSSASACDFSSTSAMSLRQLFLDRAPSTLRRHLSGWRLWVAFCSIHDLQPGAPPISALLDFLESLSVGALEDRGNARQRNALGVLSAMTFAAAKLSLESLQTLLREPMIQSWKKGDKWKHSRVKEAELWLRLPQSLRCSLGPAGSFPDCEVLDAICLDDADRRQFLADFAADAGELSLLVSVLKALQDKVQLLAEQKRKRRANLHPSLQYLSLLKRPRAELVAPVESLQWLLRHSGAQRTVRAIGRPRLRGAIEGRSRADLEDSQLARWRGKVASILLEASVPALLAVDAADAGKLAVRLCGTARASTLKKHVQMWFRYTKWLAAAYNVIWPSQVAMVLDFLEELAAQPCGATVPDAFLCTLSFMERLGGYGSEEKLATNTAVQACANQLQMQLEMGAAPPKKARPQPLLLLIALELFVVFSNAPRYWRAFAWVKLLKFWTSSRTDDLAGLLPASLTLDTWGLSGTLQRTKTSGPGKKVKWLPIFVDAAASFSGVDWLTTGFRIWKSADMDFPRDYFLPLPSADWECCRACIADYTAFCTLSKGLYQQLMLPAWRHSAWHLTEGHLLISHSAGRAWSEHSERCWMATVAALLNIPREKREFLGRWRVACCSDEYLRSARSIVRQLQRDIVAGVLGDLSGEVKSIGLSDLELHLRQAGEPESVVKDQLSLLDVGRWSAPPPVESFEAPGGAALPAKESDNESAASLSSEEEYKYFVCITKNRRYRRLHRWNGCGSKPGRNIATFEGFSDLKGVQYDAACRHCWKDGRAEDADNVVSSSSSGSTDDSLA</sequence>
<reference evidence="2 3" key="2">
    <citation type="submission" date="2024-05" db="EMBL/GenBank/DDBJ databases">
        <authorList>
            <person name="Chen Y."/>
            <person name="Shah S."/>
            <person name="Dougan E. K."/>
            <person name="Thang M."/>
            <person name="Chan C."/>
        </authorList>
    </citation>
    <scope>NUCLEOTIDE SEQUENCE [LARGE SCALE GENOMIC DNA]</scope>
</reference>
<protein>
    <submittedName>
        <fullName evidence="2">Pentatricopeptide repeat-containing protein, chloroplastic</fullName>
    </submittedName>
</protein>
<dbReference type="InterPro" id="IPR052055">
    <property type="entry name" value="Hepadnavirus_pol/RT"/>
</dbReference>
<keyword evidence="3" id="KW-1185">Reference proteome</keyword>
<dbReference type="PANTHER" id="PTHR33050">
    <property type="entry name" value="REVERSE TRANSCRIPTASE DOMAIN-CONTAINING PROTEIN"/>
    <property type="match status" value="1"/>
</dbReference>
<evidence type="ECO:0000313" key="1">
    <source>
        <dbReference type="EMBL" id="CAI4005080.1"/>
    </source>
</evidence>
<name>A0A9P1G8P3_9DINO</name>
<dbReference type="PANTHER" id="PTHR33050:SF7">
    <property type="entry name" value="RIBONUCLEASE H"/>
    <property type="match status" value="1"/>
</dbReference>
<dbReference type="EMBL" id="CAMXCT010003557">
    <property type="protein sequence ID" value="CAI4005080.1"/>
    <property type="molecule type" value="Genomic_DNA"/>
</dbReference>
<dbReference type="InterPro" id="IPR043502">
    <property type="entry name" value="DNA/RNA_pol_sf"/>
</dbReference>
<dbReference type="EMBL" id="CAMXCT030003557">
    <property type="protein sequence ID" value="CAL4792392.1"/>
    <property type="molecule type" value="Genomic_DNA"/>
</dbReference>
<comment type="caution">
    <text evidence="1">The sequence shown here is derived from an EMBL/GenBank/DDBJ whole genome shotgun (WGS) entry which is preliminary data.</text>
</comment>
<gene>
    <name evidence="1" type="ORF">C1SCF055_LOCUS30835</name>
</gene>